<dbReference type="InterPro" id="IPR012910">
    <property type="entry name" value="Plug_dom"/>
</dbReference>
<evidence type="ECO:0000256" key="4">
    <source>
        <dbReference type="ARBA" id="ARBA00022692"/>
    </source>
</evidence>
<evidence type="ECO:0000313" key="11">
    <source>
        <dbReference type="Proteomes" id="UP000190166"/>
    </source>
</evidence>
<feature type="domain" description="TonB-dependent receptor plug" evidence="9">
    <location>
        <begin position="114"/>
        <end position="237"/>
    </location>
</feature>
<dbReference type="RefSeq" id="WP_079470120.1">
    <property type="nucleotide sequence ID" value="NZ_FUZZ01000002.1"/>
</dbReference>
<keyword evidence="11" id="KW-1185">Reference proteome</keyword>
<dbReference type="NCBIfam" id="TIGR04057">
    <property type="entry name" value="SusC_RagA_signa"/>
    <property type="match status" value="1"/>
</dbReference>
<evidence type="ECO:0000256" key="8">
    <source>
        <dbReference type="SAM" id="SignalP"/>
    </source>
</evidence>
<keyword evidence="8" id="KW-0732">Signal</keyword>
<dbReference type="InterPro" id="IPR036942">
    <property type="entry name" value="Beta-barrel_TonB_sf"/>
</dbReference>
<reference evidence="10 11" key="1">
    <citation type="submission" date="2017-02" db="EMBL/GenBank/DDBJ databases">
        <authorList>
            <person name="Peterson S.W."/>
        </authorList>
    </citation>
    <scope>NUCLEOTIDE SEQUENCE [LARGE SCALE GENOMIC DNA]</scope>
    <source>
        <strain evidence="10 11">DSM 18108</strain>
    </source>
</reference>
<keyword evidence="4 7" id="KW-0812">Transmembrane</keyword>
<proteinExistence type="inferred from homology"/>
<dbReference type="InterPro" id="IPR023996">
    <property type="entry name" value="TonB-dep_OMP_SusC/RagA"/>
</dbReference>
<keyword evidence="5 7" id="KW-0472">Membrane</keyword>
<feature type="chain" id="PRO_5012979110" evidence="8">
    <location>
        <begin position="21"/>
        <end position="1050"/>
    </location>
</feature>
<protein>
    <submittedName>
        <fullName evidence="10">TonB-linked outer membrane protein, SusC/RagA family</fullName>
    </submittedName>
</protein>
<keyword evidence="3 7" id="KW-1134">Transmembrane beta strand</keyword>
<evidence type="ECO:0000256" key="7">
    <source>
        <dbReference type="PROSITE-ProRule" id="PRU01360"/>
    </source>
</evidence>
<accession>A0A1T5NV19</accession>
<dbReference type="GO" id="GO:0009279">
    <property type="term" value="C:cell outer membrane"/>
    <property type="evidence" value="ECO:0007669"/>
    <property type="project" value="UniProtKB-SubCell"/>
</dbReference>
<dbReference type="InterPro" id="IPR023997">
    <property type="entry name" value="TonB-dep_OMP_SusC/RagA_CS"/>
</dbReference>
<evidence type="ECO:0000256" key="6">
    <source>
        <dbReference type="ARBA" id="ARBA00023237"/>
    </source>
</evidence>
<evidence type="ECO:0000256" key="2">
    <source>
        <dbReference type="ARBA" id="ARBA00022448"/>
    </source>
</evidence>
<dbReference type="InterPro" id="IPR037066">
    <property type="entry name" value="Plug_dom_sf"/>
</dbReference>
<dbReference type="PROSITE" id="PS52016">
    <property type="entry name" value="TONB_DEPENDENT_REC_3"/>
    <property type="match status" value="1"/>
</dbReference>
<keyword evidence="2 7" id="KW-0813">Transport</keyword>
<keyword evidence="6 7" id="KW-0998">Cell outer membrane</keyword>
<feature type="signal peptide" evidence="8">
    <location>
        <begin position="1"/>
        <end position="20"/>
    </location>
</feature>
<dbReference type="InterPro" id="IPR008969">
    <property type="entry name" value="CarboxyPept-like_regulatory"/>
</dbReference>
<dbReference type="Pfam" id="PF13715">
    <property type="entry name" value="CarbopepD_reg_2"/>
    <property type="match status" value="1"/>
</dbReference>
<dbReference type="AlphaFoldDB" id="A0A1T5NV19"/>
<dbReference type="STRING" id="393003.SAMN05660461_2798"/>
<dbReference type="EMBL" id="FUZZ01000002">
    <property type="protein sequence ID" value="SKD04256.1"/>
    <property type="molecule type" value="Genomic_DNA"/>
</dbReference>
<comment type="similarity">
    <text evidence="7">Belongs to the TonB-dependent receptor family.</text>
</comment>
<dbReference type="SUPFAM" id="SSF56935">
    <property type="entry name" value="Porins"/>
    <property type="match status" value="1"/>
</dbReference>
<gene>
    <name evidence="10" type="ORF">SAMN05660461_2798</name>
</gene>
<dbReference type="Gene3D" id="2.60.40.1120">
    <property type="entry name" value="Carboxypeptidase-like, regulatory domain"/>
    <property type="match status" value="1"/>
</dbReference>
<dbReference type="Proteomes" id="UP000190166">
    <property type="component" value="Unassembled WGS sequence"/>
</dbReference>
<dbReference type="Gene3D" id="2.170.130.10">
    <property type="entry name" value="TonB-dependent receptor, plug domain"/>
    <property type="match status" value="1"/>
</dbReference>
<dbReference type="Pfam" id="PF07715">
    <property type="entry name" value="Plug"/>
    <property type="match status" value="1"/>
</dbReference>
<organism evidence="10 11">
    <name type="scientific">Chitinophaga ginsengisegetis</name>
    <dbReference type="NCBI Taxonomy" id="393003"/>
    <lineage>
        <taxon>Bacteria</taxon>
        <taxon>Pseudomonadati</taxon>
        <taxon>Bacteroidota</taxon>
        <taxon>Chitinophagia</taxon>
        <taxon>Chitinophagales</taxon>
        <taxon>Chitinophagaceae</taxon>
        <taxon>Chitinophaga</taxon>
    </lineage>
</organism>
<dbReference type="NCBIfam" id="TIGR04056">
    <property type="entry name" value="OMP_RagA_SusC"/>
    <property type="match status" value="1"/>
</dbReference>
<evidence type="ECO:0000256" key="3">
    <source>
        <dbReference type="ARBA" id="ARBA00022452"/>
    </source>
</evidence>
<dbReference type="InterPro" id="IPR039426">
    <property type="entry name" value="TonB-dep_rcpt-like"/>
</dbReference>
<sequence>MKKGLLLWLLLAIGVVHSYAQTRTITGKVTDAQDGQELPGVSVIIKGTKTGVVSGADGKFSIQADANTILLFSFVGYETKEEKPGNRQNITVALSGSNRVLSEILVTGYGELKRKDVTSSVSHVSAGLVNNRPATSFDQALTGRAAGVNISTNSGVLGDNVNIRIRGVNSITNSSQPLVIVDGIPVNSLTNLNIFNSGNGTRYNPLADINPNDIESVDVLKDAAASALYGSRAAAGVIIITTKRGKNGTINVNYNGYVGVSNAVRLPKLLNGDDFIIIQNEKAKNATKTGGVAPILAKDIDLNGDGKPDRTDWLDEVFRTGVIQNHQLSLTGGTEKAKFYASGEYADQQGMVLVNRLRRGSIRMNLDVTPKKWLKSGISLYSSKSLNNGVLSDGYLAGSTFSAYNAMPNVPVYDKNGNLYIKSSNGDLADGNNITTNKLNRFFHPLSNLQFGRNDNTATRVLSSAYVEIEPIAGLKITSRFGVDLVQNFEDQYSGPLQAGLGLGNNGLVQENLFRQNLWNWSNFATYTKSINNLHFISATIGQESQHTEQKQLYTGQGNLADSYFKEIYDGLFAGSDNSYTGGGRVANSFESYFGKVGYNYGSKYYFDATLRADAYSDFGSNNRRGYFPGVSVGWRISEEGFFKDNISVINDLKFRASYGMVGNSNIRAYAFRSLYGGGQYGDVNGFGVAQIGDPNLQWEKSKKLDIGVDVTLLKNRITFVADYFHSNIDHLILDAPILATVGTPWDPVTGAVGSILTTNIGTMWNKGLELTLNTQNISTRDFTWNSSINFTIIKNRVTATADGSDIIKGNNRVSVGKTLGVFKLIEWGGVNPDNGNPMYYNAKGELVMYNLDPNVPTARKWTSPDGTKPMSAVTASDAQYQEKSGYPTWYGGFNNTFSYKGIDLSILLQYSGGNYVYNSTRAALMSNYFQNNLEDIKNRWTPENKNTDVPKLVLSDAPTNQASTRWMEKGDFLRAREISLGYTFPGIKEKIGLNSLRLYALVQNAFIITKYKGADPEINTNRDSNINYGTDNRGMPLPRIFMLGLNVGF</sequence>
<evidence type="ECO:0000259" key="9">
    <source>
        <dbReference type="Pfam" id="PF07715"/>
    </source>
</evidence>
<evidence type="ECO:0000256" key="1">
    <source>
        <dbReference type="ARBA" id="ARBA00004571"/>
    </source>
</evidence>
<dbReference type="SUPFAM" id="SSF49464">
    <property type="entry name" value="Carboxypeptidase regulatory domain-like"/>
    <property type="match status" value="1"/>
</dbReference>
<dbReference type="Gene3D" id="2.40.170.20">
    <property type="entry name" value="TonB-dependent receptor, beta-barrel domain"/>
    <property type="match status" value="1"/>
</dbReference>
<evidence type="ECO:0000313" key="10">
    <source>
        <dbReference type="EMBL" id="SKD04256.1"/>
    </source>
</evidence>
<comment type="subcellular location">
    <subcellularLocation>
        <location evidence="1 7">Cell outer membrane</location>
        <topology evidence="1 7">Multi-pass membrane protein</topology>
    </subcellularLocation>
</comment>
<evidence type="ECO:0000256" key="5">
    <source>
        <dbReference type="ARBA" id="ARBA00023136"/>
    </source>
</evidence>
<name>A0A1T5NV19_9BACT</name>